<dbReference type="InterPro" id="IPR036881">
    <property type="entry name" value="Glyco_hydro_3_C_sf"/>
</dbReference>
<evidence type="ECO:0000256" key="3">
    <source>
        <dbReference type="SAM" id="MobiDB-lite"/>
    </source>
</evidence>
<reference evidence="7" key="1">
    <citation type="submission" date="2002-06" db="EMBL/GenBank/DDBJ databases">
        <title>The desosamine biosynthetic cluster of Streptomyces narbonensis, producer of narbomycin.</title>
        <authorList>
            <person name="Bate N."/>
            <person name="Cundliffe E."/>
        </authorList>
    </citation>
    <scope>NUCLEOTIDE SEQUENCE</scope>
</reference>
<organism evidence="7">
    <name type="scientific">Streptomyces narbonensis</name>
    <dbReference type="NCBI Taxonomy" id="67333"/>
    <lineage>
        <taxon>Bacteria</taxon>
        <taxon>Bacillati</taxon>
        <taxon>Actinomycetota</taxon>
        <taxon>Actinomycetes</taxon>
        <taxon>Kitasatosporales</taxon>
        <taxon>Streptomycetaceae</taxon>
        <taxon>Streptomyces</taxon>
    </lineage>
</organism>
<gene>
    <name evidence="7" type="primary">nbmF</name>
</gene>
<dbReference type="Gene3D" id="2.60.40.10">
    <property type="entry name" value="Immunoglobulins"/>
    <property type="match status" value="1"/>
</dbReference>
<evidence type="ECO:0000256" key="1">
    <source>
        <dbReference type="ARBA" id="ARBA00005336"/>
    </source>
</evidence>
<dbReference type="InterPro" id="IPR026891">
    <property type="entry name" value="Fn3-like"/>
</dbReference>
<dbReference type="PRINTS" id="PR00133">
    <property type="entry name" value="GLHYDRLASE3"/>
</dbReference>
<proteinExistence type="inferred from homology"/>
<evidence type="ECO:0000313" key="7">
    <source>
        <dbReference type="EMBL" id="AAM88355.1"/>
    </source>
</evidence>
<feature type="region of interest" description="Disordered" evidence="3">
    <location>
        <begin position="1"/>
        <end position="23"/>
    </location>
</feature>
<dbReference type="Pfam" id="PF00933">
    <property type="entry name" value="Glyco_hydro_3"/>
    <property type="match status" value="1"/>
</dbReference>
<dbReference type="EMBL" id="AF521878">
    <property type="protein sequence ID" value="AAM88355.1"/>
    <property type="molecule type" value="Genomic_DNA"/>
</dbReference>
<feature type="signal peptide" evidence="4">
    <location>
        <begin position="1"/>
        <end position="47"/>
    </location>
</feature>
<protein>
    <submittedName>
        <fullName evidence="7">NbmF</fullName>
    </submittedName>
</protein>
<dbReference type="Gene3D" id="3.40.50.1700">
    <property type="entry name" value="Glycoside hydrolase family 3 C-terminal domain"/>
    <property type="match status" value="1"/>
</dbReference>
<dbReference type="InterPro" id="IPR011658">
    <property type="entry name" value="PA14_dom"/>
</dbReference>
<dbReference type="InterPro" id="IPR036962">
    <property type="entry name" value="Glyco_hydro_3_N_sf"/>
</dbReference>
<dbReference type="Pfam" id="PF01915">
    <property type="entry name" value="Glyco_hydro_3_C"/>
    <property type="match status" value="1"/>
</dbReference>
<dbReference type="InterPro" id="IPR002772">
    <property type="entry name" value="Glyco_hydro_3_C"/>
</dbReference>
<dbReference type="SUPFAM" id="SSF52279">
    <property type="entry name" value="Beta-D-glucan exohydrolase, C-terminal domain"/>
    <property type="match status" value="1"/>
</dbReference>
<evidence type="ECO:0000256" key="2">
    <source>
        <dbReference type="ARBA" id="ARBA00022801"/>
    </source>
</evidence>
<dbReference type="InterPro" id="IPR013783">
    <property type="entry name" value="Ig-like_fold"/>
</dbReference>
<dbReference type="InterPro" id="IPR050288">
    <property type="entry name" value="Cellulose_deg_GH3"/>
</dbReference>
<keyword evidence="4" id="KW-0732">Signal</keyword>
<dbReference type="Gene3D" id="2.60.120.380">
    <property type="match status" value="1"/>
</dbReference>
<dbReference type="CAZy" id="GH3">
    <property type="family name" value="Glycoside Hydrolase Family 3"/>
</dbReference>
<dbReference type="GO" id="GO:0004553">
    <property type="term" value="F:hydrolase activity, hydrolyzing O-glycosyl compounds"/>
    <property type="evidence" value="ECO:0007669"/>
    <property type="project" value="InterPro"/>
</dbReference>
<dbReference type="Pfam" id="PF14310">
    <property type="entry name" value="Fn3-like"/>
    <property type="match status" value="1"/>
</dbReference>
<dbReference type="GO" id="GO:0005975">
    <property type="term" value="P:carbohydrate metabolic process"/>
    <property type="evidence" value="ECO:0007669"/>
    <property type="project" value="InterPro"/>
</dbReference>
<name>Q8KRX5_9ACTN</name>
<evidence type="ECO:0000259" key="5">
    <source>
        <dbReference type="SMART" id="SM00758"/>
    </source>
</evidence>
<dbReference type="Gene3D" id="3.20.20.300">
    <property type="entry name" value="Glycoside hydrolase, family 3, N-terminal domain"/>
    <property type="match status" value="1"/>
</dbReference>
<dbReference type="PANTHER" id="PTHR42715:SF10">
    <property type="entry name" value="BETA-GLUCOSIDASE"/>
    <property type="match status" value="1"/>
</dbReference>
<comment type="similarity">
    <text evidence="1">Belongs to the glycosyl hydrolase 3 family.</text>
</comment>
<sequence length="838" mass="88157">MHQAQREKSTVTGKTRIPRVRRSRTTPRAFTLAVVGTLLAGTTVAAAAPGAAGTGHVQYTSKAAELVAQMTLDEKISFVHWALDPDRQNVGYLPGVPRLGIPELRAADGPNGIRLVGRTATALPAPVALASTFDDSMADSYGRVMGRDGRALGQDMVLGPMMNNIRVPHGGRNYETFSEDPLVSSRTAVAQIKGIQGAGLMTTAKHFAANNQENNRFSVNATVDEQTLREIEFPAFEASSKAGAASFMCAYNGVNGKPSCGNDELLNNVLRTQWGFQGWVMSDWLATPGTDAITKGLDQEMGVELPGDIPPGEPSPPAKFFGDALKQAVLNGTVPEAAVTRSAERIVNQMDKFGLLLATPAPRPERDKAGAQAVSRKVAENGAVLLRNEGQALPLAGDAGKSIAVIGPTAVDPKVTGLGSAHVVPDSAAAPLDTIKARAGAGATVTYETGEETFGTRIPAAQLSPAFNQGHQLEPGKAGALYDGTLTVPADGEYRISVKATGGYATVQLGSHTIEAGQVYGKVSSPLLKLTKGTHKLTISGFAMSATPLSLELGWVTPEAADATIAKAVESARKARTAIVFAYDDGTEGVDRPNLSLPGTQDKLISAVADANPNTIVVLNTGSSVLMPWLSKTRAVLDMWYPGQAGAEATAALLYGDVNPSGKLTQSFPAAENQHAVAGDPNRYPGVDNQQTYSEGIHVGYRWFDKENVKPLFPFGHGLSYTSFTQSAPTVVRTSTGGLKVTVTVRNSGQRAGQEVVQAYLGASPKVTAPQAEKKLVGYTKVALAAGESKTVTVNVDRRQLQYWDAASDSWRTGTGSRLLQTGSSSADLKNSSQVTVW</sequence>
<evidence type="ECO:0000259" key="6">
    <source>
        <dbReference type="SMART" id="SM01217"/>
    </source>
</evidence>
<dbReference type="SMART" id="SM01217">
    <property type="entry name" value="Fn3_like"/>
    <property type="match status" value="1"/>
</dbReference>
<dbReference type="AlphaFoldDB" id="Q8KRX5"/>
<keyword evidence="2" id="KW-0378">Hydrolase</keyword>
<dbReference type="SUPFAM" id="SSF51445">
    <property type="entry name" value="(Trans)glycosidases"/>
    <property type="match status" value="1"/>
</dbReference>
<feature type="domain" description="Fibronectin type III-like" evidence="6">
    <location>
        <begin position="755"/>
        <end position="826"/>
    </location>
</feature>
<evidence type="ECO:0000256" key="4">
    <source>
        <dbReference type="SAM" id="SignalP"/>
    </source>
</evidence>
<dbReference type="InterPro" id="IPR017853">
    <property type="entry name" value="GH"/>
</dbReference>
<dbReference type="PANTHER" id="PTHR42715">
    <property type="entry name" value="BETA-GLUCOSIDASE"/>
    <property type="match status" value="1"/>
</dbReference>
<dbReference type="SMART" id="SM00758">
    <property type="entry name" value="PA14"/>
    <property type="match status" value="1"/>
</dbReference>
<feature type="domain" description="PA14" evidence="5">
    <location>
        <begin position="439"/>
        <end position="568"/>
    </location>
</feature>
<accession>Q8KRX5</accession>
<dbReference type="InterPro" id="IPR001764">
    <property type="entry name" value="Glyco_hydro_3_N"/>
</dbReference>
<feature type="chain" id="PRO_5004309784" evidence="4">
    <location>
        <begin position="48"/>
        <end position="838"/>
    </location>
</feature>